<evidence type="ECO:0000313" key="49">
    <source>
        <dbReference type="Proteomes" id="UP000034142"/>
    </source>
</evidence>
<evidence type="ECO:0000313" key="31">
    <source>
        <dbReference type="EMBL" id="KKH60266.1"/>
    </source>
</evidence>
<dbReference type="Proteomes" id="UP000034450">
    <property type="component" value="Unassembled WGS sequence"/>
</dbReference>
<dbReference type="EMBL" id="JJQS01000123">
    <property type="protein sequence ID" value="KKH72205.1"/>
    <property type="molecule type" value="Genomic_DNA"/>
</dbReference>
<evidence type="ECO:0000313" key="75">
    <source>
        <dbReference type="Proteomes" id="UP000034950"/>
    </source>
</evidence>
<dbReference type="Proteomes" id="UP000034253">
    <property type="component" value="Unassembled WGS sequence"/>
</dbReference>
<evidence type="ECO:0000313" key="19">
    <source>
        <dbReference type="EMBL" id="KKG98656.1"/>
    </source>
</evidence>
<proteinExistence type="predicted"/>
<dbReference type="EMBL" id="JJPI01000089">
    <property type="protein sequence ID" value="KKG53165.1"/>
    <property type="molecule type" value="Genomic_DNA"/>
</dbReference>
<dbReference type="EMBL" id="JJPP01000109">
    <property type="protein sequence ID" value="KKG78313.1"/>
    <property type="molecule type" value="Genomic_DNA"/>
</dbReference>
<evidence type="ECO:0000313" key="69">
    <source>
        <dbReference type="Proteomes" id="UP000034758"/>
    </source>
</evidence>
<dbReference type="EMBL" id="JJPW01000082">
    <property type="protein sequence ID" value="KKG98656.1"/>
    <property type="molecule type" value="Genomic_DNA"/>
</dbReference>
<dbReference type="OrthoDB" id="382783at2157"/>
<dbReference type="EMBL" id="JJPX01000001">
    <property type="protein sequence ID" value="KKH15019.1"/>
    <property type="molecule type" value="Genomic_DNA"/>
</dbReference>
<evidence type="ECO:0000313" key="61">
    <source>
        <dbReference type="Proteomes" id="UP000034450"/>
    </source>
</evidence>
<dbReference type="EMBL" id="JJQK01000210">
    <property type="protein sequence ID" value="KKH47512.1"/>
    <property type="molecule type" value="Genomic_DNA"/>
</dbReference>
<evidence type="ECO:0000313" key="28">
    <source>
        <dbReference type="EMBL" id="KKH47110.1"/>
    </source>
</evidence>
<evidence type="ECO:0000313" key="59">
    <source>
        <dbReference type="Proteomes" id="UP000034409"/>
    </source>
</evidence>
<evidence type="ECO:0000313" key="45">
    <source>
        <dbReference type="Proteomes" id="UP000034001"/>
    </source>
</evidence>
<evidence type="ECO:0000313" key="67">
    <source>
        <dbReference type="Proteomes" id="UP000034667"/>
    </source>
</evidence>
<evidence type="ECO:0000313" key="46">
    <source>
        <dbReference type="Proteomes" id="UP000034021"/>
    </source>
</evidence>
<dbReference type="Proteomes" id="UP000034387">
    <property type="component" value="Unassembled WGS sequence"/>
</dbReference>
<evidence type="ECO:0000313" key="9">
    <source>
        <dbReference type="EMBL" id="KKG64122.1"/>
    </source>
</evidence>
<evidence type="ECO:0000313" key="3">
    <source>
        <dbReference type="EMBL" id="KKG06711.1"/>
    </source>
</evidence>
<dbReference type="EMBL" id="JJOS01000005">
    <property type="protein sequence ID" value="KKG06711.1"/>
    <property type="molecule type" value="Genomic_DNA"/>
</dbReference>
<dbReference type="Proteomes" id="UP000034468">
    <property type="component" value="Unassembled WGS sequence"/>
</dbReference>
<dbReference type="EMBL" id="JJQP01000231">
    <property type="protein sequence ID" value="KKH63142.1"/>
    <property type="molecule type" value="Genomic_DNA"/>
</dbReference>
<dbReference type="Proteomes" id="UP000034937">
    <property type="component" value="Unassembled WGS sequence"/>
</dbReference>
<dbReference type="EMBL" id="JJPU01000122">
    <property type="protein sequence ID" value="KKG96068.1"/>
    <property type="molecule type" value="Genomic_DNA"/>
</dbReference>
<evidence type="ECO:0000313" key="30">
    <source>
        <dbReference type="EMBL" id="KKH54626.1"/>
    </source>
</evidence>
<evidence type="ECO:0000313" key="6">
    <source>
        <dbReference type="EMBL" id="KKG53165.1"/>
    </source>
</evidence>
<dbReference type="Proteomes" id="UP000034672">
    <property type="component" value="Unassembled WGS sequence"/>
</dbReference>
<dbReference type="Proteomes" id="UP000034667">
    <property type="component" value="Unassembled WGS sequence"/>
</dbReference>
<evidence type="ECO:0000313" key="36">
    <source>
        <dbReference type="EMBL" id="KKH81345.1"/>
    </source>
</evidence>
<evidence type="ECO:0000313" key="14">
    <source>
        <dbReference type="EMBL" id="KKG80571.1"/>
    </source>
</evidence>
<dbReference type="Proteomes" id="UP000034227">
    <property type="component" value="Unassembled WGS sequence"/>
</dbReference>
<dbReference type="EMBL" id="JJQR01000031">
    <property type="protein sequence ID" value="KKH77904.1"/>
    <property type="molecule type" value="Genomic_DNA"/>
</dbReference>
<evidence type="ECO:0000313" key="74">
    <source>
        <dbReference type="Proteomes" id="UP000034944"/>
    </source>
</evidence>
<evidence type="ECO:0000313" key="32">
    <source>
        <dbReference type="EMBL" id="KKH63142.1"/>
    </source>
</evidence>
<sequence length="70" mass="7502">MEVKEEVSAKMGFAVVSNNTTSVIDATTNTVTATVPVGLAHLGTTFGKAKKVIGKNRNKKDDWLNFKSGF</sequence>
<evidence type="ECO:0000313" key="52">
    <source>
        <dbReference type="Proteomes" id="UP000034227"/>
    </source>
</evidence>
<dbReference type="Proteomes" id="UP000034950">
    <property type="component" value="Unassembled WGS sequence"/>
</dbReference>
<dbReference type="EMBL" id="JJQI01000042">
    <property type="protein sequence ID" value="KKH40691.1"/>
    <property type="molecule type" value="Genomic_DNA"/>
</dbReference>
<dbReference type="InterPro" id="IPR011964">
    <property type="entry name" value="YVTN_b-propeller_repeat"/>
</dbReference>
<evidence type="ECO:0000313" key="48">
    <source>
        <dbReference type="Proteomes" id="UP000034074"/>
    </source>
</evidence>
<evidence type="ECO:0000313" key="51">
    <source>
        <dbReference type="Proteomes" id="UP000034188"/>
    </source>
</evidence>
<evidence type="ECO:0000313" key="15">
    <source>
        <dbReference type="EMBL" id="KKG89530.1"/>
    </source>
</evidence>
<evidence type="ECO:0000313" key="68">
    <source>
        <dbReference type="Proteomes" id="UP000034672"/>
    </source>
</evidence>
<evidence type="ECO:0000313" key="23">
    <source>
        <dbReference type="EMBL" id="KKH15019.1"/>
    </source>
</evidence>
<evidence type="ECO:0000313" key="40">
    <source>
        <dbReference type="Proteomes" id="UP000033814"/>
    </source>
</evidence>
<evidence type="ECO:0000313" key="50">
    <source>
        <dbReference type="Proteomes" id="UP000034152"/>
    </source>
</evidence>
<evidence type="ECO:0000313" key="72">
    <source>
        <dbReference type="Proteomes" id="UP000034925"/>
    </source>
</evidence>
<evidence type="ECO:0000313" key="47">
    <source>
        <dbReference type="Proteomes" id="UP000034040"/>
    </source>
</evidence>
<evidence type="ECO:0000313" key="65">
    <source>
        <dbReference type="Proteomes" id="UP000034597"/>
    </source>
</evidence>
<evidence type="ECO:0000313" key="33">
    <source>
        <dbReference type="EMBL" id="KKH72205.1"/>
    </source>
</evidence>
<evidence type="ECO:0000313" key="62">
    <source>
        <dbReference type="Proteomes" id="UP000034468"/>
    </source>
</evidence>
<dbReference type="Proteomes" id="UP000034152">
    <property type="component" value="Unassembled WGS sequence"/>
</dbReference>
<dbReference type="EMBL" id="JJPJ01000129">
    <property type="protein sequence ID" value="KKG58799.1"/>
    <property type="molecule type" value="Genomic_DNA"/>
</dbReference>
<dbReference type="EMBL" id="JJPR01000004">
    <property type="protein sequence ID" value="KKG90595.1"/>
    <property type="molecule type" value="Genomic_DNA"/>
</dbReference>
<dbReference type="EMBL" id="JJRA01000102">
    <property type="protein sequence ID" value="KKI02541.1"/>
    <property type="molecule type" value="Genomic_DNA"/>
</dbReference>
<evidence type="ECO:0000313" key="20">
    <source>
        <dbReference type="EMBL" id="KKG99088.1"/>
    </source>
</evidence>
<dbReference type="RefSeq" id="WP_011032357.1">
    <property type="nucleotide sequence ID" value="NZ_AP019780.1"/>
</dbReference>
<dbReference type="Proteomes" id="UP000034578">
    <property type="component" value="Unassembled WGS sequence"/>
</dbReference>
<dbReference type="Proteomes" id="UP000033885">
    <property type="component" value="Unassembled WGS sequence"/>
</dbReference>
<name>A0A0F8QDG1_METMZ</name>
<dbReference type="EMBL" id="CP042908">
    <property type="protein sequence ID" value="QIB90446.1"/>
    <property type="molecule type" value="Genomic_DNA"/>
</dbReference>
<evidence type="ECO:0000313" key="70">
    <source>
        <dbReference type="Proteomes" id="UP000034817"/>
    </source>
</evidence>
<reference evidence="40 41" key="1">
    <citation type="journal article" date="2015" name="ISME J.">
        <title>Genomic and phenotypic differentiation among Methanosarcina mazei populations from Columbia River sediment.</title>
        <authorList>
            <person name="Youngblut N.D."/>
            <person name="Wirth J.S."/>
            <person name="Henriksen J.R."/>
            <person name="Smith M."/>
            <person name="Simon H."/>
            <person name="Metcalf W.W."/>
            <person name="Whitaker R.J."/>
        </authorList>
    </citation>
    <scope>NUCLEOTIDE SEQUENCE [LARGE SCALE GENOMIC DNA]</scope>
    <source>
        <strain evidence="24 52">1.F.A.2.8</strain>
        <strain evidence="27 69">1.H.A.1A.1</strain>
        <strain evidence="25 46">1.H.A.1A.3</strain>
        <strain evidence="26 68">1.H.A.1A.4</strain>
        <strain evidence="28 42">1.H.A.1A.6</strain>
        <strain evidence="29 55">1.H.A.2.1</strain>
        <strain evidence="30 53">1.H.A.2.3</strain>
        <strain evidence="31 61">1.H.A.2.6</strain>
        <strain evidence="32">1.H.A.2.8</strain>
        <strain evidence="34 72">1.H.M.1A.1</strain>
        <strain evidence="33 47">1.H.M.1A.2</strain>
        <strain evidence="35 50">1.H.M.2.1</strain>
        <strain evidence="36 40">1.H.M.2.2</strain>
        <strain evidence="37 73">1.H.M.2.3</strain>
        <strain evidence="38 43">1.H.T.2.3</strain>
        <strain evidence="1 49">2.F.A.2.3</strain>
        <strain evidence="3 64">2.F.A.2.4</strain>
        <strain evidence="2 65">2.F.T.0.2</strain>
        <strain evidence="4 57">3.F.A.1B.1</strain>
        <strain evidence="5 67">3.F.A.2.3</strain>
        <strain evidence="6 51">3.F.T.1A.1</strain>
        <strain evidence="7 56">3.F.T.1A.2</strain>
        <strain evidence="8 63">3.F.T.1A.4</strain>
        <strain evidence="9 60">3.F.T.2.1</strain>
        <strain evidence="13">3.H.A.1A.1</strain>
        <strain evidence="10 48">3.H.A.1A.2</strain>
        <strain evidence="11 45">3.H.A.2.1</strain>
        <strain evidence="12 70">3.H.A.2.4</strain>
        <strain evidence="14 44">3.H.A.2.5</strain>
        <strain evidence="16 75">3.H.A.2.6</strain>
        <strain evidence="17 59">3.H.A.2.8</strain>
        <strain evidence="15 66">3.H.M.1A.1</strain>
        <strain evidence="18 62">3.H.M.1B.1</strain>
        <strain evidence="20 41">3.H.M.1B.2</strain>
        <strain evidence="19 54">3.H.M.1B.5</strain>
        <strain evidence="23 58">3.H.M.2.7</strain>
        <strain evidence="22 71">3.H.T.1A.1</strain>
        <strain evidence="21 74">3.H.T.1A.2</strain>
    </source>
</reference>
<dbReference type="Proteomes" id="UP000034820">
    <property type="component" value="Unassembled WGS sequence"/>
</dbReference>
<dbReference type="AlphaFoldDB" id="A0A0F8QDG1"/>
<dbReference type="Proteomes" id="UP000033814">
    <property type="component" value="Unassembled WGS sequence"/>
</dbReference>
<evidence type="ECO:0000313" key="58">
    <source>
        <dbReference type="Proteomes" id="UP000034387"/>
    </source>
</evidence>
<evidence type="ECO:0000313" key="34">
    <source>
        <dbReference type="EMBL" id="KKH77904.1"/>
    </source>
</evidence>
<dbReference type="EMBL" id="JJPQ01000110">
    <property type="protein sequence ID" value="KKG80571.1"/>
    <property type="molecule type" value="Genomic_DNA"/>
</dbReference>
<dbReference type="EMBL" id="JJQV01000117">
    <property type="protein sequence ID" value="KKH81345.1"/>
    <property type="molecule type" value="Genomic_DNA"/>
</dbReference>
<protein>
    <submittedName>
        <fullName evidence="26">Uncharacterized protein</fullName>
    </submittedName>
</protein>
<dbReference type="Proteomes" id="UP000034279">
    <property type="component" value="Unassembled WGS sequence"/>
</dbReference>
<dbReference type="EMBL" id="JJOR01000113">
    <property type="protein sequence ID" value="KKG02180.1"/>
    <property type="molecule type" value="Genomic_DNA"/>
</dbReference>
<dbReference type="Proteomes" id="UP000034232">
    <property type="component" value="Unassembled WGS sequence"/>
</dbReference>
<gene>
    <name evidence="4" type="ORF">DU30_11055</name>
    <name evidence="1" type="ORF">DU31_02920</name>
    <name evidence="6" type="ORF">DU33_01515</name>
    <name evidence="2" type="ORF">DU40_08260</name>
    <name evidence="5" type="ORF">DU41_01950</name>
    <name evidence="23" type="ORF">DU42_17705</name>
    <name evidence="13" type="ORF">DU43_08810</name>
    <name evidence="8" type="ORF">DU45_00245</name>
    <name evidence="10" type="ORF">DU46_03490</name>
    <name evidence="3" type="ORF">DU47_01100</name>
    <name evidence="25" type="ORF">DU50_04325</name>
    <name evidence="22" type="ORF">DU51_00210</name>
    <name evidence="27" type="ORF">DU54_01945</name>
    <name evidence="12" type="ORF">DU55_00225</name>
    <name evidence="19" type="ORF">DU56_00195</name>
    <name evidence="16" type="ORF">DU57_18820</name>
    <name evidence="24" type="ORF">DU58_05370</name>
    <name evidence="17" type="ORF">DU59_05120</name>
    <name evidence="14" type="ORF">DU61_04145</name>
    <name evidence="21" type="ORF">DU62_03595</name>
    <name evidence="11" type="ORF">DU63_01905</name>
    <name evidence="7" type="ORF">DU64_01865</name>
    <name evidence="18" type="ORF">DU66_04340</name>
    <name evidence="9" type="ORF">DU67_01705</name>
    <name evidence="20" type="ORF">DU68_00680</name>
    <name evidence="15" type="ORF">DU69_01625</name>
    <name evidence="26" type="ORF">DU71_16350</name>
    <name evidence="29" type="ORF">DU72_18305</name>
    <name evidence="32" type="ORF">DU73_08630</name>
    <name evidence="31" type="ORF">DU74_19240</name>
    <name evidence="30" type="ORF">DU76_01810</name>
    <name evidence="33" type="ORF">DU77_01430</name>
    <name evidence="35" type="ORF">DU80_07360</name>
    <name evidence="38" type="ORF">DU81_00910</name>
    <name evidence="36" type="ORF">DU82_01600</name>
    <name evidence="28" type="ORF">DU85_05155</name>
    <name evidence="34" type="ORF">DU86_02595</name>
    <name evidence="37" type="ORF">DU88_01275</name>
    <name evidence="39" type="ORF">FQU78_04605</name>
</gene>
<evidence type="ECO:0000313" key="17">
    <source>
        <dbReference type="EMBL" id="KKG91320.1"/>
    </source>
</evidence>
<dbReference type="Proteomes" id="UP000034657">
    <property type="component" value="Unassembled WGS sequence"/>
</dbReference>
<dbReference type="Proteomes" id="UP000034424">
    <property type="component" value="Unassembled WGS sequence"/>
</dbReference>
<dbReference type="EMBL" id="JJPL01000083">
    <property type="protein sequence ID" value="KKG64122.1"/>
    <property type="molecule type" value="Genomic_DNA"/>
</dbReference>
<evidence type="ECO:0000313" key="44">
    <source>
        <dbReference type="Proteomes" id="UP000033889"/>
    </source>
</evidence>
<evidence type="ECO:0000313" key="64">
    <source>
        <dbReference type="Proteomes" id="UP000034578"/>
    </source>
</evidence>
<evidence type="ECO:0000313" key="41">
    <source>
        <dbReference type="Proteomes" id="UP000033835"/>
    </source>
</evidence>
<dbReference type="GeneID" id="24850530"/>
<evidence type="ECO:0000313" key="54">
    <source>
        <dbReference type="Proteomes" id="UP000034253"/>
    </source>
</evidence>
<evidence type="ECO:0000313" key="18">
    <source>
        <dbReference type="EMBL" id="KKG96068.1"/>
    </source>
</evidence>
<evidence type="ECO:0000313" key="10">
    <source>
        <dbReference type="EMBL" id="KKG72908.1"/>
    </source>
</evidence>
<evidence type="ECO:0000313" key="25">
    <source>
        <dbReference type="EMBL" id="KKH36961.1"/>
    </source>
</evidence>
<evidence type="ECO:0000313" key="55">
    <source>
        <dbReference type="Proteomes" id="UP000034259"/>
    </source>
</evidence>
<dbReference type="Proteomes" id="UP000034566">
    <property type="component" value="Unassembled WGS sequence"/>
</dbReference>
<evidence type="ECO:0000313" key="22">
    <source>
        <dbReference type="EMBL" id="KKH12346.1"/>
    </source>
</evidence>
<evidence type="ECO:0000313" key="63">
    <source>
        <dbReference type="Proteomes" id="UP000034566"/>
    </source>
</evidence>
<dbReference type="Proteomes" id="UP000034188">
    <property type="component" value="Unassembled WGS sequence"/>
</dbReference>
<dbReference type="Proteomes" id="UP000034142">
    <property type="component" value="Unassembled WGS sequence"/>
</dbReference>
<dbReference type="Proteomes" id="UP000034925">
    <property type="component" value="Unassembled WGS sequence"/>
</dbReference>
<evidence type="ECO:0000313" key="21">
    <source>
        <dbReference type="EMBL" id="KKH11602.1"/>
    </source>
</evidence>
<dbReference type="Proteomes" id="UP000034944">
    <property type="component" value="Unassembled WGS sequence"/>
</dbReference>
<dbReference type="Proteomes" id="UP000034040">
    <property type="component" value="Unassembled WGS sequence"/>
</dbReference>
<dbReference type="PATRIC" id="fig|2209.42.peg.328"/>
<dbReference type="Proteomes" id="UP000467371">
    <property type="component" value="Chromosome"/>
</dbReference>
<dbReference type="EMBL" id="JJPM01000064">
    <property type="protein sequence ID" value="KKG78618.1"/>
    <property type="molecule type" value="Genomic_DNA"/>
</dbReference>
<evidence type="ECO:0000313" key="71">
    <source>
        <dbReference type="Proteomes" id="UP000034820"/>
    </source>
</evidence>
<dbReference type="Proteomes" id="UP000034758">
    <property type="component" value="Unassembled WGS sequence"/>
</dbReference>
<dbReference type="EMBL" id="JJPK01000041">
    <property type="protein sequence ID" value="KKG63168.1"/>
    <property type="molecule type" value="Genomic_DNA"/>
</dbReference>
<dbReference type="EMBL" id="JJPS01000078">
    <property type="protein sequence ID" value="KKG91320.1"/>
    <property type="molecule type" value="Genomic_DNA"/>
</dbReference>
<dbReference type="Proteomes" id="UP000033889">
    <property type="component" value="Unassembled WGS sequence"/>
</dbReference>
<dbReference type="Proteomes" id="UP000034409">
    <property type="component" value="Unassembled WGS sequence"/>
</dbReference>
<evidence type="ECO:0000313" key="42">
    <source>
        <dbReference type="Proteomes" id="UP000033864"/>
    </source>
</evidence>
<evidence type="ECO:0000313" key="8">
    <source>
        <dbReference type="EMBL" id="KKG63168.1"/>
    </source>
</evidence>
<dbReference type="Proteomes" id="UP000034597">
    <property type="component" value="Unassembled WGS sequence"/>
</dbReference>
<organism evidence="26 68">
    <name type="scientific">Methanosarcina mazei</name>
    <name type="common">Methanosarcina frisia</name>
    <dbReference type="NCBI Taxonomy" id="2209"/>
    <lineage>
        <taxon>Archaea</taxon>
        <taxon>Methanobacteriati</taxon>
        <taxon>Methanobacteriota</taxon>
        <taxon>Stenosarchaea group</taxon>
        <taxon>Methanomicrobia</taxon>
        <taxon>Methanosarcinales</taxon>
        <taxon>Methanosarcinaceae</taxon>
        <taxon>Methanosarcina</taxon>
    </lineage>
</organism>
<dbReference type="Proteomes" id="UP000034817">
    <property type="component" value="Unassembled WGS sequence"/>
</dbReference>
<dbReference type="EMBL" id="JJPZ01000064">
    <property type="protein sequence ID" value="KKH11602.1"/>
    <property type="molecule type" value="Genomic_DNA"/>
</dbReference>
<dbReference type="EMBL" id="JJPT01000116">
    <property type="protein sequence ID" value="KKG89530.1"/>
    <property type="molecule type" value="Genomic_DNA"/>
</dbReference>
<evidence type="ECO:0000313" key="29">
    <source>
        <dbReference type="EMBL" id="KKH47512.1"/>
    </source>
</evidence>
<dbReference type="EMBL" id="JJPV01000074">
    <property type="protein sequence ID" value="KKG99088.1"/>
    <property type="molecule type" value="Genomic_DNA"/>
</dbReference>
<dbReference type="EMBL" id="JJQG01000018">
    <property type="protein sequence ID" value="KKH42466.1"/>
    <property type="molecule type" value="Genomic_DNA"/>
</dbReference>
<evidence type="ECO:0000313" key="37">
    <source>
        <dbReference type="EMBL" id="KKH84573.1"/>
    </source>
</evidence>
<dbReference type="EMBL" id="JJQD01000014">
    <property type="protein sequence ID" value="KKH32902.1"/>
    <property type="molecule type" value="Genomic_DNA"/>
</dbReference>
<dbReference type="EMBL" id="JJPE01000129">
    <property type="protein sequence ID" value="KKG41750.1"/>
    <property type="molecule type" value="Genomic_DNA"/>
</dbReference>
<evidence type="ECO:0000313" key="56">
    <source>
        <dbReference type="Proteomes" id="UP000034279"/>
    </source>
</evidence>
<evidence type="ECO:0000313" key="12">
    <source>
        <dbReference type="EMBL" id="KKG78313.1"/>
    </source>
</evidence>
<evidence type="ECO:0000313" key="66">
    <source>
        <dbReference type="Proteomes" id="UP000034657"/>
    </source>
</evidence>
<evidence type="ECO:0000313" key="76">
    <source>
        <dbReference type="Proteomes" id="UP000467371"/>
    </source>
</evidence>
<evidence type="ECO:0000313" key="39">
    <source>
        <dbReference type="EMBL" id="QIB90446.1"/>
    </source>
</evidence>
<evidence type="ECO:0000313" key="7">
    <source>
        <dbReference type="EMBL" id="KKG58799.1"/>
    </source>
</evidence>
<evidence type="ECO:0000313" key="1">
    <source>
        <dbReference type="EMBL" id="KKG02180.1"/>
    </source>
</evidence>
<evidence type="ECO:0000313" key="27">
    <source>
        <dbReference type="EMBL" id="KKH42466.1"/>
    </source>
</evidence>
<evidence type="ECO:0000313" key="4">
    <source>
        <dbReference type="EMBL" id="KKG37308.1"/>
    </source>
</evidence>
<evidence type="ECO:0000313" key="13">
    <source>
        <dbReference type="EMBL" id="KKG78618.1"/>
    </source>
</evidence>
<dbReference type="EMBL" id="JJOT01000020">
    <property type="protein sequence ID" value="KKG05485.1"/>
    <property type="molecule type" value="Genomic_DNA"/>
</dbReference>
<dbReference type="EMBL" id="JJPN01000060">
    <property type="protein sequence ID" value="KKG72908.1"/>
    <property type="molecule type" value="Genomic_DNA"/>
</dbReference>
<reference evidence="39 76" key="2">
    <citation type="journal article" date="2020" name="Environ. Microbiol. Rep.">
        <title>Redox cycling of Fe(II) and Fe(III) in magnetite accelerates aceticlastic methanogenesis by Methanosarcina mazei.</title>
        <authorList>
            <person name="Wang H."/>
            <person name="Byrne J.M."/>
            <person name="Liu P."/>
            <person name="Liu J."/>
            <person name="Dong X."/>
            <person name="Lu Y."/>
        </authorList>
    </citation>
    <scope>NUCLEOTIDE SEQUENCE [LARGE SCALE GENOMIC DNA]</scope>
    <source>
        <strain evidence="76">zm-15</strain>
        <strain evidence="39">Zm-15</strain>
    </source>
</reference>
<dbReference type="EMBL" id="JJQH01000147">
    <property type="protein sequence ID" value="KKH36961.1"/>
    <property type="molecule type" value="Genomic_DNA"/>
</dbReference>
<dbReference type="Proteomes" id="UP000033864">
    <property type="component" value="Unassembled WGS sequence"/>
</dbReference>
<dbReference type="EMBL" id="JJQJ01000146">
    <property type="protein sequence ID" value="KKH47110.1"/>
    <property type="molecule type" value="Genomic_DNA"/>
</dbReference>
<evidence type="ECO:0000313" key="43">
    <source>
        <dbReference type="Proteomes" id="UP000033885"/>
    </source>
</evidence>
<keyword evidence="64" id="KW-1185">Reference proteome</keyword>
<evidence type="ECO:0000313" key="35">
    <source>
        <dbReference type="EMBL" id="KKH79967.1"/>
    </source>
</evidence>
<evidence type="ECO:0000313" key="26">
    <source>
        <dbReference type="EMBL" id="KKH40691.1"/>
    </source>
</evidence>
<dbReference type="Proteomes" id="UP000034298">
    <property type="component" value="Unassembled WGS sequence"/>
</dbReference>
<dbReference type="Proteomes" id="UP000034021">
    <property type="component" value="Unassembled WGS sequence"/>
</dbReference>
<evidence type="ECO:0000313" key="60">
    <source>
        <dbReference type="Proteomes" id="UP000034424"/>
    </source>
</evidence>
<dbReference type="Proteomes" id="UP000034259">
    <property type="component" value="Unassembled WGS sequence"/>
</dbReference>
<dbReference type="Proteomes" id="UP000033835">
    <property type="component" value="Unassembled WGS sequence"/>
</dbReference>
<evidence type="ECO:0000313" key="11">
    <source>
        <dbReference type="EMBL" id="KKG73094.1"/>
    </source>
</evidence>
<dbReference type="EMBL" id="JJQM01000093">
    <property type="protein sequence ID" value="KKH54626.1"/>
    <property type="molecule type" value="Genomic_DNA"/>
</dbReference>
<evidence type="ECO:0000313" key="5">
    <source>
        <dbReference type="EMBL" id="KKG41750.1"/>
    </source>
</evidence>
<evidence type="ECO:0000313" key="57">
    <source>
        <dbReference type="Proteomes" id="UP000034298"/>
    </source>
</evidence>
<dbReference type="EMBL" id="JJPC01000028">
    <property type="protein sequence ID" value="KKG37308.1"/>
    <property type="molecule type" value="Genomic_DNA"/>
</dbReference>
<dbReference type="EMBL" id="JJQN01000078">
    <property type="protein sequence ID" value="KKH60266.1"/>
    <property type="molecule type" value="Genomic_DNA"/>
</dbReference>
<evidence type="ECO:0000313" key="16">
    <source>
        <dbReference type="EMBL" id="KKG90595.1"/>
    </source>
</evidence>
<dbReference type="Proteomes" id="UP000034074">
    <property type="component" value="Unassembled WGS sequence"/>
</dbReference>
<dbReference type="EMBL" id="JJPY01000005">
    <property type="protein sequence ID" value="KKH12346.1"/>
    <property type="molecule type" value="Genomic_DNA"/>
</dbReference>
<dbReference type="Proteomes" id="UP000034001">
    <property type="component" value="Unassembled WGS sequence"/>
</dbReference>
<dbReference type="NCBIfam" id="TIGR02276">
    <property type="entry name" value="beta_rpt_yvtn"/>
    <property type="match status" value="1"/>
</dbReference>
<evidence type="ECO:0000313" key="73">
    <source>
        <dbReference type="Proteomes" id="UP000034937"/>
    </source>
</evidence>
<evidence type="ECO:0000313" key="38">
    <source>
        <dbReference type="EMBL" id="KKI02541.1"/>
    </source>
</evidence>
<evidence type="ECO:0000313" key="24">
    <source>
        <dbReference type="EMBL" id="KKH32902.1"/>
    </source>
</evidence>
<dbReference type="EMBL" id="JJPO01000080">
    <property type="protein sequence ID" value="KKG73094.1"/>
    <property type="molecule type" value="Genomic_DNA"/>
</dbReference>
<accession>A0A0F8QDG1</accession>
<dbReference type="EMBL" id="JJQW01000129">
    <property type="protein sequence ID" value="KKH84573.1"/>
    <property type="molecule type" value="Genomic_DNA"/>
</dbReference>
<dbReference type="EMBL" id="JJQU01000249">
    <property type="protein sequence ID" value="KKH79967.1"/>
    <property type="molecule type" value="Genomic_DNA"/>
</dbReference>
<evidence type="ECO:0000313" key="2">
    <source>
        <dbReference type="EMBL" id="KKG05485.1"/>
    </source>
</evidence>
<evidence type="ECO:0000313" key="53">
    <source>
        <dbReference type="Proteomes" id="UP000034232"/>
    </source>
</evidence>